<dbReference type="InterPro" id="IPR018200">
    <property type="entry name" value="USP_CS"/>
</dbReference>
<dbReference type="InterPro" id="IPR050164">
    <property type="entry name" value="Peptidase_C19"/>
</dbReference>
<comment type="function">
    <text evidence="1">Water-soluble antenna for capture of solar energy in the blue-green range. Peridinin is an asymmetric carotenoid.</text>
</comment>
<proteinExistence type="predicted"/>
<evidence type="ECO:0000256" key="8">
    <source>
        <dbReference type="SAM" id="MobiDB-lite"/>
    </source>
</evidence>
<organism evidence="11 12">
    <name type="scientific">Durusdinium trenchii</name>
    <dbReference type="NCBI Taxonomy" id="1381693"/>
    <lineage>
        <taxon>Eukaryota</taxon>
        <taxon>Sar</taxon>
        <taxon>Alveolata</taxon>
        <taxon>Dinophyceae</taxon>
        <taxon>Suessiales</taxon>
        <taxon>Symbiodiniaceae</taxon>
        <taxon>Durusdinium</taxon>
    </lineage>
</organism>
<evidence type="ECO:0000256" key="4">
    <source>
        <dbReference type="ARBA" id="ARBA00022528"/>
    </source>
</evidence>
<evidence type="ECO:0000256" key="3">
    <source>
        <dbReference type="ARBA" id="ARBA00022494"/>
    </source>
</evidence>
<dbReference type="PROSITE" id="PS50235">
    <property type="entry name" value="USP_3"/>
    <property type="match status" value="1"/>
</dbReference>
<dbReference type="SUPFAM" id="SSF49599">
    <property type="entry name" value="TRAF domain-like"/>
    <property type="match status" value="1"/>
</dbReference>
<feature type="compositionally biased region" description="Basic and acidic residues" evidence="8">
    <location>
        <begin position="43"/>
        <end position="52"/>
    </location>
</feature>
<dbReference type="PROSITE" id="PS50144">
    <property type="entry name" value="MATH"/>
    <property type="match status" value="1"/>
</dbReference>
<evidence type="ECO:0000256" key="5">
    <source>
        <dbReference type="ARBA" id="ARBA00022640"/>
    </source>
</evidence>
<dbReference type="Pfam" id="PF02429">
    <property type="entry name" value="PCP"/>
    <property type="match status" value="2"/>
</dbReference>
<sequence length="1309" mass="147353">MTFDRGAPDGAPEDAESPRLVNVDQVPSVRPAAPVPVVPPQGDRYEERRSDLRNVPSDAYDSSDTELGAQLGPVPESQVHFPPPVGLHRQARQAPQARPVPLDPYYRANDRRYDHEGEREPREPRERLEPREPREPRERRVFMGDEFVKENLPPLMENELEFYIKDANKYSYTNSVRSEPKTVGNFRFRLLIFPGGTQTTGGQQVSAFVEAFPLEGLDPRWCFHAVKYQITLVNWLNYRNSVTKTDTWSFSKDGIDRGWHDMVRVSELVPETGWVGPECTLYFRASCYVRSADQLNLSNEYNCKKETGFTGLKNHGATCYMNGLLQSLFHVGDFRRIVYSIEGDEESQEDGHEDDEGKPPQLIQALQNVFYKLQTSDQAVNCRELMKSFGWDTTDAFTQHDAQELNRILCDRLEERMKNTPSDGSIKRLFEGEMENYIECIDVDYSSRRNETFYDIQLNIKSERGQELQTIVESLHDFTAEETLEGDNAYEAEGHGKQRAKKGIRFLRFPPVLNLQLKRFHFDLEKMDMVKLNSRFEFPRKLDLSQFAPEGGKYDLFAVVVHNGDVNSGHYYAHIQPDPERGWFKFDDETVTPCSEYAAIEDNYGGNDLAVWNYFDRSPTELRNAAPATRSRSHNAYMLMYIREDLRSEILRPPDPKEVNPRMVERCDRDVMVQEQKRREKVEQQTKIKIKLVFESNLCSMSGFWDHAQIPWEQSYKMGRDHLVKDFIEQLSVDAQVDQNHIALFVLQYRTSPRQIRFGFMQPNSLFKSYIPQYGGQPHFDVQDPSLTVLMILSRGYNLQTLKWEREEESMADNLLMWEDDKATMLVVKYFCVETRRIVTLGCYYMSNSELLIKMVEGGWVGERLQPFMDKNEVAVIDPSECTWDCWEEFSEREMQSRGVKRGVKHEQLYSGDILIWQVTRPAEQEVPSEEGIAPVYPIHTVADLCANQVLCAAAALVAVYNFCNSWSFVPGPLRKHAPVAAASAAGVMMAPAAFADEIGDAAKKLGDASYAFAKEVDWNNGIFLQAPGKFQPLKALKAIDKMIDMGAAADPKLLKAAAEAHHKAIGSISGPNGVTSRADWDAVNAALGRVVASVPKAKVMDVYNSVKDITDPGVPAYMKSLVNGADAEAAYKGFLEFKDVVEKNQVTAASAPASVPTGDKIGVAAKALSDASYPFLKEVDWLSDVYLKPLPDTTAPKVMKAIDKMIVMGSQMDGNLLKAAAAAHHKAIGSIDAKGVTSAADYEAVNAAIGRIVASVPKATVMDVYNSMAAVVDGSVPTNMFSKVNPLDAVAAAKGFYTFKDVVEAAQR</sequence>
<keyword evidence="3" id="KW-0148">Chlorophyll</keyword>
<dbReference type="EMBL" id="CAXAMN010029083">
    <property type="protein sequence ID" value="CAK9118686.1"/>
    <property type="molecule type" value="Genomic_DNA"/>
</dbReference>
<dbReference type="SUPFAM" id="SSF54001">
    <property type="entry name" value="Cysteine proteinases"/>
    <property type="match status" value="1"/>
</dbReference>
<evidence type="ECO:0000259" key="10">
    <source>
        <dbReference type="PROSITE" id="PS50235"/>
    </source>
</evidence>
<feature type="compositionally biased region" description="Basic and acidic residues" evidence="8">
    <location>
        <begin position="108"/>
        <end position="137"/>
    </location>
</feature>
<comment type="subcellular location">
    <subcellularLocation>
        <location evidence="2">Plastid</location>
        <location evidence="2">Chloroplast</location>
    </subcellularLocation>
</comment>
<protein>
    <recommendedName>
        <fullName evidence="13">Ubiquitinyl hydrolase 1</fullName>
    </recommendedName>
</protein>
<name>A0ABP0T210_9DINO</name>
<dbReference type="CDD" id="cd00121">
    <property type="entry name" value="MATH"/>
    <property type="match status" value="1"/>
</dbReference>
<evidence type="ECO:0000256" key="2">
    <source>
        <dbReference type="ARBA" id="ARBA00004229"/>
    </source>
</evidence>
<dbReference type="Pfam" id="PF00443">
    <property type="entry name" value="UCH"/>
    <property type="match status" value="1"/>
</dbReference>
<evidence type="ECO:0000256" key="6">
    <source>
        <dbReference type="ARBA" id="ARBA00022991"/>
    </source>
</evidence>
<dbReference type="InterPro" id="IPR003376">
    <property type="entry name" value="Peridinin-chlorophyll-bd_prot"/>
</dbReference>
<dbReference type="InterPro" id="IPR008974">
    <property type="entry name" value="TRAF-like"/>
</dbReference>
<dbReference type="InterPro" id="IPR001394">
    <property type="entry name" value="Peptidase_C19_UCH"/>
</dbReference>
<dbReference type="CDD" id="cd02659">
    <property type="entry name" value="peptidase_C19C"/>
    <property type="match status" value="1"/>
</dbReference>
<evidence type="ECO:0000313" key="11">
    <source>
        <dbReference type="EMBL" id="CAK9118686.1"/>
    </source>
</evidence>
<dbReference type="Gene3D" id="1.40.10.10">
    <property type="entry name" value="Peridinin-chlorophyll A binding"/>
    <property type="match status" value="2"/>
</dbReference>
<evidence type="ECO:0000256" key="1">
    <source>
        <dbReference type="ARBA" id="ARBA00004098"/>
    </source>
</evidence>
<feature type="region of interest" description="Disordered" evidence="8">
    <location>
        <begin position="1"/>
        <end position="137"/>
    </location>
</feature>
<evidence type="ECO:0000313" key="12">
    <source>
        <dbReference type="Proteomes" id="UP001642484"/>
    </source>
</evidence>
<evidence type="ECO:0008006" key="13">
    <source>
        <dbReference type="Google" id="ProtNLM"/>
    </source>
</evidence>
<dbReference type="InterPro" id="IPR038765">
    <property type="entry name" value="Papain-like_cys_pep_sf"/>
</dbReference>
<feature type="domain" description="USP" evidence="10">
    <location>
        <begin position="310"/>
        <end position="644"/>
    </location>
</feature>
<dbReference type="Proteomes" id="UP001642484">
    <property type="component" value="Unassembled WGS sequence"/>
</dbReference>
<reference evidence="11 12" key="1">
    <citation type="submission" date="2024-02" db="EMBL/GenBank/DDBJ databases">
        <authorList>
            <person name="Chen Y."/>
            <person name="Shah S."/>
            <person name="Dougan E. K."/>
            <person name="Thang M."/>
            <person name="Chan C."/>
        </authorList>
    </citation>
    <scope>NUCLEOTIDE SEQUENCE [LARGE SCALE GENOMIC DNA]</scope>
</reference>
<comment type="caution">
    <text evidence="11">The sequence shown here is derived from an EMBL/GenBank/DDBJ whole genome shotgun (WGS) entry which is preliminary data.</text>
</comment>
<keyword evidence="7" id="KW-0437">Light-harvesting polypeptide</keyword>
<dbReference type="PROSITE" id="PS00973">
    <property type="entry name" value="USP_2"/>
    <property type="match status" value="1"/>
</dbReference>
<dbReference type="InterPro" id="IPR002083">
    <property type="entry name" value="MATH/TRAF_dom"/>
</dbReference>
<keyword evidence="4" id="KW-0150">Chloroplast</keyword>
<accession>A0ABP0T210</accession>
<dbReference type="InterPro" id="IPR028889">
    <property type="entry name" value="USP"/>
</dbReference>
<keyword evidence="12" id="KW-1185">Reference proteome</keyword>
<evidence type="ECO:0000259" key="9">
    <source>
        <dbReference type="PROSITE" id="PS50144"/>
    </source>
</evidence>
<gene>
    <name evidence="11" type="ORF">CCMP2556_LOCUS55706</name>
</gene>
<keyword evidence="5" id="KW-0934">Plastid</keyword>
<feature type="domain" description="MATH" evidence="9">
    <location>
        <begin position="157"/>
        <end position="287"/>
    </location>
</feature>
<dbReference type="Gene3D" id="3.90.70.10">
    <property type="entry name" value="Cysteine proteinases"/>
    <property type="match status" value="1"/>
</dbReference>
<keyword evidence="6" id="KW-0157">Chromophore</keyword>
<dbReference type="PANTHER" id="PTHR24006">
    <property type="entry name" value="UBIQUITIN CARBOXYL-TERMINAL HYDROLASE"/>
    <property type="match status" value="1"/>
</dbReference>
<dbReference type="SUPFAM" id="SSF48608">
    <property type="entry name" value="Peridinin-chlorophyll protein"/>
    <property type="match status" value="2"/>
</dbReference>
<dbReference type="Gene3D" id="2.60.210.10">
    <property type="entry name" value="Apoptosis, Tumor Necrosis Factor Receptor Associated Protein 2, Chain A"/>
    <property type="match status" value="1"/>
</dbReference>
<evidence type="ECO:0000256" key="7">
    <source>
        <dbReference type="ARBA" id="ARBA00023243"/>
    </source>
</evidence>
<dbReference type="InterPro" id="IPR036550">
    <property type="entry name" value="Peridinin-chlorophyll-bd_sf"/>
</dbReference>